<accession>A0ABY7LN15</accession>
<organism evidence="2 3">
    <name type="scientific">Hymenobacter canadensis</name>
    <dbReference type="NCBI Taxonomy" id="2999067"/>
    <lineage>
        <taxon>Bacteria</taxon>
        <taxon>Pseudomonadati</taxon>
        <taxon>Bacteroidota</taxon>
        <taxon>Cytophagia</taxon>
        <taxon>Cytophagales</taxon>
        <taxon>Hymenobacteraceae</taxon>
        <taxon>Hymenobacter</taxon>
    </lineage>
</organism>
<protein>
    <recommendedName>
        <fullName evidence="4">DUF2178 domain-containing protein</fullName>
    </recommendedName>
</protein>
<reference evidence="2 3" key="1">
    <citation type="submission" date="2022-12" db="EMBL/GenBank/DDBJ databases">
        <title>Hymenobacter canadensis sp. nov. isolated from lake water of the Cambridge Bay, Canada.</title>
        <authorList>
            <person name="Kim W.H."/>
            <person name="Lee Y.M."/>
        </authorList>
    </citation>
    <scope>NUCLEOTIDE SEQUENCE [LARGE SCALE GENOMIC DNA]</scope>
    <source>
        <strain evidence="2 3">PAMC 29467</strain>
    </source>
</reference>
<feature type="transmembrane region" description="Helical" evidence="1">
    <location>
        <begin position="63"/>
        <end position="84"/>
    </location>
</feature>
<gene>
    <name evidence="2" type="ORF">O3303_14315</name>
</gene>
<evidence type="ECO:0000313" key="3">
    <source>
        <dbReference type="Proteomes" id="UP001211005"/>
    </source>
</evidence>
<keyword evidence="1" id="KW-0812">Transmembrane</keyword>
<dbReference type="Proteomes" id="UP001211005">
    <property type="component" value="Chromosome"/>
</dbReference>
<keyword evidence="3" id="KW-1185">Reference proteome</keyword>
<dbReference type="RefSeq" id="WP_269559074.1">
    <property type="nucleotide sequence ID" value="NZ_CP114767.1"/>
</dbReference>
<keyword evidence="1" id="KW-1133">Transmembrane helix</keyword>
<feature type="transmembrane region" description="Helical" evidence="1">
    <location>
        <begin position="9"/>
        <end position="27"/>
    </location>
</feature>
<evidence type="ECO:0000256" key="1">
    <source>
        <dbReference type="SAM" id="Phobius"/>
    </source>
</evidence>
<dbReference type="EMBL" id="CP114767">
    <property type="protein sequence ID" value="WBA40989.1"/>
    <property type="molecule type" value="Genomic_DNA"/>
</dbReference>
<dbReference type="PROSITE" id="PS51257">
    <property type="entry name" value="PROKAR_LIPOPROTEIN"/>
    <property type="match status" value="1"/>
</dbReference>
<evidence type="ECO:0000313" key="2">
    <source>
        <dbReference type="EMBL" id="WBA40989.1"/>
    </source>
</evidence>
<evidence type="ECO:0008006" key="4">
    <source>
        <dbReference type="Google" id="ProtNLM"/>
    </source>
</evidence>
<sequence length="121" mass="13283">MKKVLLPYYCKYVSMLLLLSACGFVYLQSVTGLVLALIAGILAWVFSAERIEDERTAYRRLLAFRATTFAILLFGSVSAVLVLSGRSASPTIFCVAPVALVVYLVAFYGGLLMPFQRNCAE</sequence>
<proteinExistence type="predicted"/>
<name>A0ABY7LN15_9BACT</name>
<keyword evidence="1" id="KW-0472">Membrane</keyword>
<feature type="transmembrane region" description="Helical" evidence="1">
    <location>
        <begin position="33"/>
        <end position="51"/>
    </location>
</feature>
<feature type="transmembrane region" description="Helical" evidence="1">
    <location>
        <begin position="90"/>
        <end position="111"/>
    </location>
</feature>